<keyword evidence="2" id="KW-1185">Reference proteome</keyword>
<evidence type="ECO:0008006" key="3">
    <source>
        <dbReference type="Google" id="ProtNLM"/>
    </source>
</evidence>
<proteinExistence type="predicted"/>
<name>A0ABT8LG57_9BACT</name>
<dbReference type="EMBL" id="JAUJEB010000007">
    <property type="protein sequence ID" value="MDN5215735.1"/>
    <property type="molecule type" value="Genomic_DNA"/>
</dbReference>
<dbReference type="Proteomes" id="UP001172083">
    <property type="component" value="Unassembled WGS sequence"/>
</dbReference>
<protein>
    <recommendedName>
        <fullName evidence="3">Lipoprotein</fullName>
    </recommendedName>
</protein>
<comment type="caution">
    <text evidence="1">The sequence shown here is derived from an EMBL/GenBank/DDBJ whole genome shotgun (WGS) entry which is preliminary data.</text>
</comment>
<evidence type="ECO:0000313" key="2">
    <source>
        <dbReference type="Proteomes" id="UP001172083"/>
    </source>
</evidence>
<accession>A0ABT8LG57</accession>
<sequence length="410" mass="45309">MKIILRKYIKKTTGPWLLLISTIISGFVITGCDSSDGDVAPKENFVKIYNNELFDITYNPLDVKQAADGSYIILSTANETDTYLLRVDEFGEFISDTTISTPYTNPLSELFLVNGDYHFFSMDNVTLSTYLLKVNLSDSNQTPELVQSFPDIIYPLHASQVPDDGFLIQSYNRDARSTALTKLAANFNQSWQAEYEVLEDVEGSIIAKFAGTGERSLPYFTGATDDGSVYFLNGFFNFSFSLLFVNGSNGDLIGTLNGLREETGISAAVHLTGDQYALSRFSFEENFILPNGAVNIQGNDFSGEIGGNEFPEIQPEAKVVVKKLDINGTNAIVYGTETKSKQMVLYIYDATDGSLINAKYFGNTNPYEFGNFALTDDGGLAIVGRTFVAGRFPRIAFFKMSQEEVNSLIQ</sequence>
<reference evidence="1" key="1">
    <citation type="submission" date="2023-06" db="EMBL/GenBank/DDBJ databases">
        <title>Genomic of Agaribacillus aureum.</title>
        <authorList>
            <person name="Wang G."/>
        </authorList>
    </citation>
    <scope>NUCLEOTIDE SEQUENCE</scope>
    <source>
        <strain evidence="1">BMA12</strain>
    </source>
</reference>
<organism evidence="1 2">
    <name type="scientific">Agaribacillus aureus</name>
    <dbReference type="NCBI Taxonomy" id="3051825"/>
    <lineage>
        <taxon>Bacteria</taxon>
        <taxon>Pseudomonadati</taxon>
        <taxon>Bacteroidota</taxon>
        <taxon>Cytophagia</taxon>
        <taxon>Cytophagales</taxon>
        <taxon>Splendidivirgaceae</taxon>
        <taxon>Agaribacillus</taxon>
    </lineage>
</organism>
<evidence type="ECO:0000313" key="1">
    <source>
        <dbReference type="EMBL" id="MDN5215735.1"/>
    </source>
</evidence>
<gene>
    <name evidence="1" type="ORF">QQ020_26895</name>
</gene>
<dbReference type="RefSeq" id="WP_346761073.1">
    <property type="nucleotide sequence ID" value="NZ_JAUJEB010000007.1"/>
</dbReference>
<dbReference type="PROSITE" id="PS51257">
    <property type="entry name" value="PROKAR_LIPOPROTEIN"/>
    <property type="match status" value="1"/>
</dbReference>